<accession>A0ABN8ZDQ6</accession>
<feature type="chain" id="PRO_5045629759" evidence="1">
    <location>
        <begin position="19"/>
        <end position="128"/>
    </location>
</feature>
<sequence>MYFRFLSASLYLVGPACCGEGGGRLFAAEIRAREGKLSSSETLSQQPLLRPSLLSPVATTAWRRLPPPSRMVLLLAGLGPGSRPPLPPASELLLRVSPGGLPVTGREGLLHIQSYSSWDPTGHLNLRL</sequence>
<keyword evidence="1" id="KW-0732">Signal</keyword>
<organism evidence="2 3">
    <name type="scientific">Rangifer tarandus platyrhynchus</name>
    <name type="common">Svalbard reindeer</name>
    <dbReference type="NCBI Taxonomy" id="3082113"/>
    <lineage>
        <taxon>Eukaryota</taxon>
        <taxon>Metazoa</taxon>
        <taxon>Chordata</taxon>
        <taxon>Craniata</taxon>
        <taxon>Vertebrata</taxon>
        <taxon>Euteleostomi</taxon>
        <taxon>Mammalia</taxon>
        <taxon>Eutheria</taxon>
        <taxon>Laurasiatheria</taxon>
        <taxon>Artiodactyla</taxon>
        <taxon>Ruminantia</taxon>
        <taxon>Pecora</taxon>
        <taxon>Cervidae</taxon>
        <taxon>Odocoileinae</taxon>
        <taxon>Rangifer</taxon>
    </lineage>
</organism>
<gene>
    <name evidence="2" type="ORF">MRATA1EN1_LOCUS19303</name>
</gene>
<evidence type="ECO:0000313" key="2">
    <source>
        <dbReference type="EMBL" id="CAI9170341.1"/>
    </source>
</evidence>
<dbReference type="EMBL" id="OX459939">
    <property type="protein sequence ID" value="CAI9170341.1"/>
    <property type="molecule type" value="Genomic_DNA"/>
</dbReference>
<evidence type="ECO:0000313" key="3">
    <source>
        <dbReference type="Proteomes" id="UP001176941"/>
    </source>
</evidence>
<evidence type="ECO:0000256" key="1">
    <source>
        <dbReference type="SAM" id="SignalP"/>
    </source>
</evidence>
<reference evidence="2" key="1">
    <citation type="submission" date="2023-04" db="EMBL/GenBank/DDBJ databases">
        <authorList>
            <consortium name="ELIXIR-Norway"/>
        </authorList>
    </citation>
    <scope>NUCLEOTIDE SEQUENCE [LARGE SCALE GENOMIC DNA]</scope>
</reference>
<keyword evidence="3" id="KW-1185">Reference proteome</keyword>
<feature type="signal peptide" evidence="1">
    <location>
        <begin position="1"/>
        <end position="18"/>
    </location>
</feature>
<proteinExistence type="predicted"/>
<name>A0ABN8ZDQ6_RANTA</name>
<protein>
    <submittedName>
        <fullName evidence="2">Uncharacterized protein</fullName>
    </submittedName>
</protein>
<dbReference type="Proteomes" id="UP001176941">
    <property type="component" value="Chromosome 3"/>
</dbReference>